<dbReference type="NCBIfam" id="TIGR00820">
    <property type="entry name" value="zip"/>
    <property type="match status" value="1"/>
</dbReference>
<evidence type="ECO:0000256" key="2">
    <source>
        <dbReference type="ARBA" id="ARBA00006939"/>
    </source>
</evidence>
<accession>A0ABP0ZMH1</accession>
<feature type="transmembrane region" description="Helical" evidence="8">
    <location>
        <begin position="337"/>
        <end position="356"/>
    </location>
</feature>
<evidence type="ECO:0000313" key="10">
    <source>
        <dbReference type="Proteomes" id="UP001497383"/>
    </source>
</evidence>
<reference evidence="9 10" key="1">
    <citation type="submission" date="2024-03" db="EMBL/GenBank/DDBJ databases">
        <authorList>
            <person name="Brejova B."/>
        </authorList>
    </citation>
    <scope>NUCLEOTIDE SEQUENCE [LARGE SCALE GENOMIC DNA]</scope>
    <source>
        <strain evidence="9 10">CBS 14171</strain>
    </source>
</reference>
<evidence type="ECO:0000256" key="8">
    <source>
        <dbReference type="RuleBase" id="RU362088"/>
    </source>
</evidence>
<evidence type="ECO:0000256" key="7">
    <source>
        <dbReference type="ARBA" id="ARBA00023136"/>
    </source>
</evidence>
<evidence type="ECO:0008006" key="11">
    <source>
        <dbReference type="Google" id="ProtNLM"/>
    </source>
</evidence>
<organism evidence="9 10">
    <name type="scientific">Lodderomyces beijingensis</name>
    <dbReference type="NCBI Taxonomy" id="1775926"/>
    <lineage>
        <taxon>Eukaryota</taxon>
        <taxon>Fungi</taxon>
        <taxon>Dikarya</taxon>
        <taxon>Ascomycota</taxon>
        <taxon>Saccharomycotina</taxon>
        <taxon>Pichiomycetes</taxon>
        <taxon>Debaryomycetaceae</taxon>
        <taxon>Candida/Lodderomyces clade</taxon>
        <taxon>Lodderomyces</taxon>
    </lineage>
</organism>
<feature type="transmembrane region" description="Helical" evidence="8">
    <location>
        <begin position="117"/>
        <end position="135"/>
    </location>
</feature>
<keyword evidence="3 8" id="KW-0813">Transport</keyword>
<dbReference type="InterPro" id="IPR004698">
    <property type="entry name" value="Zn/Fe_permease_fun/pln"/>
</dbReference>
<comment type="subcellular location">
    <subcellularLocation>
        <location evidence="1 8">Membrane</location>
        <topology evidence="1 8">Multi-pass membrane protein</topology>
    </subcellularLocation>
</comment>
<feature type="transmembrane region" description="Helical" evidence="8">
    <location>
        <begin position="297"/>
        <end position="317"/>
    </location>
</feature>
<name>A0ABP0ZMH1_9ASCO</name>
<evidence type="ECO:0000313" key="9">
    <source>
        <dbReference type="EMBL" id="CAK9439482.1"/>
    </source>
</evidence>
<comment type="caution">
    <text evidence="8">Lacks conserved residue(s) required for the propagation of feature annotation.</text>
</comment>
<comment type="similarity">
    <text evidence="2 8">Belongs to the ZIP transporter (TC 2.A.5) family.</text>
</comment>
<evidence type="ECO:0000256" key="3">
    <source>
        <dbReference type="ARBA" id="ARBA00022448"/>
    </source>
</evidence>
<dbReference type="GeneID" id="92208778"/>
<gene>
    <name evidence="9" type="ORF">LODBEIA_P35820</name>
</gene>
<dbReference type="RefSeq" id="XP_066830520.1">
    <property type="nucleotide sequence ID" value="XM_066973708.1"/>
</dbReference>
<sequence>MDLAFSADKILIDVLRREDEQQLSQDSCLIGNNYNGKYFVARITAVPVLFILSGLGSFAPLIAMRTDKFKIPSWVFSAIKFFGSGVIIATGFIHLMAESSRNLTHPCLGAPFVDYPFAEGIALIALYFIFFFDVISHRRLNKSALEAYNKKVLEMESSFSSVNTDEIETKDETNEQQTDKEKQIKRQKLSIQKFQSVYQKILQCIILECGIVLHSLFVGLSLAIAGDEFISLYIAIGFHQFFEGLGLGTRFATTEWPEGKKYVPWLMSLAYSFTTPFACGMGLIVRDSYPVGSRTALIVTGVFDASCAGILIYNSVAELMAFDFIYSGDFDDLSMKSLSLSILSLTLGAFAMAIIGKWA</sequence>
<feature type="transmembrane region" description="Helical" evidence="8">
    <location>
        <begin position="39"/>
        <end position="62"/>
    </location>
</feature>
<keyword evidence="7 8" id="KW-0472">Membrane</keyword>
<protein>
    <recommendedName>
        <fullName evidence="11">Zinc-regulated transporter 1</fullName>
    </recommendedName>
</protein>
<feature type="transmembrane region" description="Helical" evidence="8">
    <location>
        <begin position="74"/>
        <end position="97"/>
    </location>
</feature>
<dbReference type="Pfam" id="PF02535">
    <property type="entry name" value="Zip"/>
    <property type="match status" value="1"/>
</dbReference>
<evidence type="ECO:0000256" key="5">
    <source>
        <dbReference type="ARBA" id="ARBA00022989"/>
    </source>
</evidence>
<feature type="transmembrane region" description="Helical" evidence="8">
    <location>
        <begin position="262"/>
        <end position="285"/>
    </location>
</feature>
<keyword evidence="10" id="KW-1185">Reference proteome</keyword>
<feature type="transmembrane region" description="Helical" evidence="8">
    <location>
        <begin position="201"/>
        <end position="224"/>
    </location>
</feature>
<keyword evidence="6 8" id="KW-0406">Ion transport</keyword>
<keyword evidence="5 8" id="KW-1133">Transmembrane helix</keyword>
<keyword evidence="4 8" id="KW-0812">Transmembrane</keyword>
<evidence type="ECO:0000256" key="4">
    <source>
        <dbReference type="ARBA" id="ARBA00022692"/>
    </source>
</evidence>
<dbReference type="InterPro" id="IPR003689">
    <property type="entry name" value="ZIP"/>
</dbReference>
<proteinExistence type="inferred from homology"/>
<evidence type="ECO:0000256" key="1">
    <source>
        <dbReference type="ARBA" id="ARBA00004141"/>
    </source>
</evidence>
<dbReference type="PANTHER" id="PTHR11040:SF32">
    <property type="entry name" value="ZINC-REGULATED TRANSPORTER 1"/>
    <property type="match status" value="1"/>
</dbReference>
<dbReference type="EMBL" id="OZ022408">
    <property type="protein sequence ID" value="CAK9439482.1"/>
    <property type="molecule type" value="Genomic_DNA"/>
</dbReference>
<evidence type="ECO:0000256" key="6">
    <source>
        <dbReference type="ARBA" id="ARBA00023065"/>
    </source>
</evidence>
<dbReference type="PANTHER" id="PTHR11040">
    <property type="entry name" value="ZINC/IRON TRANSPORTER"/>
    <property type="match status" value="1"/>
</dbReference>
<dbReference type="Proteomes" id="UP001497383">
    <property type="component" value="Chromosome 4"/>
</dbReference>